<keyword evidence="4" id="KW-0378">Hydrolase</keyword>
<feature type="compositionally biased region" description="Polar residues" evidence="18">
    <location>
        <begin position="805"/>
        <end position="815"/>
    </location>
</feature>
<feature type="region of interest" description="Disordered" evidence="18">
    <location>
        <begin position="414"/>
        <end position="520"/>
    </location>
</feature>
<dbReference type="GO" id="GO:0004844">
    <property type="term" value="F:uracil DNA N-glycosylase activity"/>
    <property type="evidence" value="ECO:0007669"/>
    <property type="project" value="TreeGrafter"/>
</dbReference>
<gene>
    <name evidence="20" type="ORF">AFUS01_LOCUS44779</name>
</gene>
<evidence type="ECO:0000256" key="11">
    <source>
        <dbReference type="ARBA" id="ARBA00023242"/>
    </source>
</evidence>
<dbReference type="InterPro" id="IPR015637">
    <property type="entry name" value="MUG/TDG"/>
</dbReference>
<evidence type="ECO:0000313" key="21">
    <source>
        <dbReference type="Proteomes" id="UP000708208"/>
    </source>
</evidence>
<feature type="region of interest" description="Disordered" evidence="18">
    <location>
        <begin position="711"/>
        <end position="743"/>
    </location>
</feature>
<dbReference type="PANTHER" id="PTHR12159">
    <property type="entry name" value="G/T AND G/U MISMATCH-SPECIFIC DNA GLYCOSYLASE"/>
    <property type="match status" value="1"/>
</dbReference>
<feature type="compositionally biased region" description="Basic and acidic residues" evidence="18">
    <location>
        <begin position="11"/>
        <end position="22"/>
    </location>
</feature>
<comment type="subcellular location">
    <subcellularLocation>
        <location evidence="1">Nucleus</location>
    </subcellularLocation>
</comment>
<evidence type="ECO:0000259" key="19">
    <source>
        <dbReference type="SMART" id="SM00986"/>
    </source>
</evidence>
<feature type="compositionally biased region" description="Low complexity" evidence="18">
    <location>
        <begin position="497"/>
        <end position="513"/>
    </location>
</feature>
<feature type="region of interest" description="Disordered" evidence="18">
    <location>
        <begin position="314"/>
        <end position="387"/>
    </location>
</feature>
<reference evidence="20" key="1">
    <citation type="submission" date="2021-06" db="EMBL/GenBank/DDBJ databases">
        <authorList>
            <person name="Hodson N. C."/>
            <person name="Mongue J. A."/>
            <person name="Jaron S. K."/>
        </authorList>
    </citation>
    <scope>NUCLEOTIDE SEQUENCE</scope>
</reference>
<evidence type="ECO:0000256" key="7">
    <source>
        <dbReference type="ARBA" id="ARBA00023015"/>
    </source>
</evidence>
<feature type="compositionally biased region" description="Basic and acidic residues" evidence="18">
    <location>
        <begin position="363"/>
        <end position="374"/>
    </location>
</feature>
<dbReference type="GO" id="GO:0006285">
    <property type="term" value="P:base-excision repair, AP site formation"/>
    <property type="evidence" value="ECO:0007669"/>
    <property type="project" value="InterPro"/>
</dbReference>
<comment type="similarity">
    <text evidence="13">Belongs to the uracil-DNA glycosylase (UDG) superfamily. TDG/mug family.</text>
</comment>
<proteinExistence type="inferred from homology"/>
<dbReference type="InterPro" id="IPR005122">
    <property type="entry name" value="Uracil-DNA_glycosylase-like"/>
</dbReference>
<dbReference type="FunFam" id="3.40.470.10:FF:000002">
    <property type="entry name" value="G/T mismatch-specific thymine DNA glycosylase"/>
    <property type="match status" value="1"/>
</dbReference>
<feature type="domain" description="Uracil-DNA glycosylase-like" evidence="19">
    <location>
        <begin position="125"/>
        <end position="283"/>
    </location>
</feature>
<evidence type="ECO:0000256" key="17">
    <source>
        <dbReference type="ARBA" id="ARBA00083221"/>
    </source>
</evidence>
<keyword evidence="11" id="KW-0539">Nucleus</keyword>
<dbReference type="GO" id="GO:0141016">
    <property type="term" value="F:G/T mismatch-specific thymine-DNA glycosylase activity"/>
    <property type="evidence" value="ECO:0007669"/>
    <property type="project" value="UniProtKB-EC"/>
</dbReference>
<protein>
    <recommendedName>
        <fullName evidence="16">G/T mismatch-specific thymine DNA glycosylase</fullName>
        <ecNumber evidence="15">3.2.2.29</ecNumber>
    </recommendedName>
    <alternativeName>
        <fullName evidence="17">Thymine-DNA glycosylase</fullName>
    </alternativeName>
</protein>
<dbReference type="AlphaFoldDB" id="A0A8J2PLI4"/>
<sequence>MLGGPISLDQTLRHPQLDDRNRINHHRPQIPGKLEQYGDPYSFVEENHNLGLPNNMNTNNLPPQAKKRGRKKKPDMDVNPRMEDFGAIISRNTNTRDAIMDPKERKRHDRFNGLSEEEVSRRTLPDHLAPNLDIVIVGINPGLFAAYKGHHYAGPGNHFWKCLYLSGLVPEPLTADDDVHLLRHGIGFTNMVSRPTKGSADLTRREIKQGSQVLLEKLQKYQPKVAVFNGKLIFEVFSGKKDFPFGRQSEFVEGTNTHIWVMPSSSARCAQLPRAADKVPFYCALKKFRDYLNGLISELDDSEVVFNESKPLPKSAANGELKKPEPNGSILDESDVSFSDNMLLSKKKRGRPRKGMEKCPGSCKKEKLMKKESLPEINGKNNYDKGYDKNYEKSKNNCFDGMSVMDNFKRVGNVVSGGVSSRPTDLNRKRRGRPKKSKQDDCSTSPYSVGNSNTPDVLENSAPNNNGTCKPPTASSVSSGYSTATSTEERCRREENGSLSNTGSGGPSPSHHSYTTQSDLSSEISAAISCGSAPPSPLNGHAESIFDSLSGVLSQSMDESQAQQKPGTNQSNKMTMSNIHSNQNHLAANRCGASGSLYMNPPLDSHDPSYLPYHHHSYDNRLNSLNNRNQLYQANHFRDGSSEGSTQNTSSYPTHSSYEVTKAFDIASKSLSGLESLVDQIPSIADSEIGAVPPANGGCLPGMLPDVISHSQSLSNAPSSTALSHSGHYGEAPQPGFLPYGPPSSYGNPSHYSTSPFYASDLSSSFPVNSLGTAAAAAAYCTPSPSSGMLLGYSSYHGQYPSPHGGTSYSHSSPASLHMHPSSPYGPPGFPPSYSGSIPYSHANSMSSSMVASNSNAQRYPQRLHLRQEGMDLGHMGFGGY</sequence>
<dbReference type="PANTHER" id="PTHR12159:SF9">
    <property type="entry name" value="G_T MISMATCH-SPECIFIC THYMINE DNA GLYCOSYLASE"/>
    <property type="match status" value="1"/>
</dbReference>
<evidence type="ECO:0000256" key="3">
    <source>
        <dbReference type="ARBA" id="ARBA00022763"/>
    </source>
</evidence>
<dbReference type="Proteomes" id="UP000708208">
    <property type="component" value="Unassembled WGS sequence"/>
</dbReference>
<evidence type="ECO:0000256" key="18">
    <source>
        <dbReference type="SAM" id="MobiDB-lite"/>
    </source>
</evidence>
<dbReference type="SMART" id="SM00987">
    <property type="entry name" value="UreE_C"/>
    <property type="match status" value="1"/>
</dbReference>
<evidence type="ECO:0000256" key="13">
    <source>
        <dbReference type="ARBA" id="ARBA00061261"/>
    </source>
</evidence>
<keyword evidence="10" id="KW-0234">DNA repair</keyword>
<feature type="compositionally biased region" description="Polar residues" evidence="18">
    <location>
        <begin position="711"/>
        <end position="724"/>
    </location>
</feature>
<comment type="caution">
    <text evidence="20">The sequence shown here is derived from an EMBL/GenBank/DDBJ whole genome shotgun (WGS) entry which is preliminary data.</text>
</comment>
<accession>A0A8J2PLI4</accession>
<evidence type="ECO:0000256" key="4">
    <source>
        <dbReference type="ARBA" id="ARBA00022801"/>
    </source>
</evidence>
<evidence type="ECO:0000256" key="5">
    <source>
        <dbReference type="ARBA" id="ARBA00022843"/>
    </source>
</evidence>
<keyword evidence="9" id="KW-0804">Transcription</keyword>
<feature type="region of interest" description="Disordered" evidence="18">
    <location>
        <begin position="802"/>
        <end position="824"/>
    </location>
</feature>
<dbReference type="EMBL" id="CAJVCH010570618">
    <property type="protein sequence ID" value="CAG7835408.1"/>
    <property type="molecule type" value="Genomic_DNA"/>
</dbReference>
<organism evidence="20 21">
    <name type="scientific">Allacma fusca</name>
    <dbReference type="NCBI Taxonomy" id="39272"/>
    <lineage>
        <taxon>Eukaryota</taxon>
        <taxon>Metazoa</taxon>
        <taxon>Ecdysozoa</taxon>
        <taxon>Arthropoda</taxon>
        <taxon>Hexapoda</taxon>
        <taxon>Collembola</taxon>
        <taxon>Symphypleona</taxon>
        <taxon>Sminthuridae</taxon>
        <taxon>Allacma</taxon>
    </lineage>
</organism>
<comment type="catalytic activity">
    <reaction evidence="12">
        <text>Hydrolyzes mismatched double-stranded DNA and polynucleotides, releasing free thymine.</text>
        <dbReference type="EC" id="3.2.2.29"/>
    </reaction>
</comment>
<dbReference type="Pfam" id="PF03167">
    <property type="entry name" value="UDG"/>
    <property type="match status" value="1"/>
</dbReference>
<feature type="region of interest" description="Disordered" evidence="18">
    <location>
        <begin position="1"/>
        <end position="80"/>
    </location>
</feature>
<dbReference type="GO" id="GO:0003677">
    <property type="term" value="F:DNA binding"/>
    <property type="evidence" value="ECO:0007669"/>
    <property type="project" value="UniProtKB-ARBA"/>
</dbReference>
<dbReference type="GO" id="GO:0005654">
    <property type="term" value="C:nucleoplasm"/>
    <property type="evidence" value="ECO:0007669"/>
    <property type="project" value="UniProtKB-ARBA"/>
</dbReference>
<feature type="compositionally biased region" description="Low complexity" evidence="18">
    <location>
        <begin position="49"/>
        <end position="63"/>
    </location>
</feature>
<evidence type="ECO:0000256" key="8">
    <source>
        <dbReference type="ARBA" id="ARBA00023159"/>
    </source>
</evidence>
<dbReference type="OrthoDB" id="565731at2759"/>
<dbReference type="EC" id="3.2.2.29" evidence="15"/>
<evidence type="ECO:0000256" key="16">
    <source>
        <dbReference type="ARBA" id="ARBA00071248"/>
    </source>
</evidence>
<keyword evidence="2" id="KW-1017">Isopeptide bond</keyword>
<evidence type="ECO:0000256" key="1">
    <source>
        <dbReference type="ARBA" id="ARBA00004123"/>
    </source>
</evidence>
<comment type="subunit">
    <text evidence="14">Homodimer. Interacts with AICDA and GADD45A.</text>
</comment>
<evidence type="ECO:0000256" key="14">
    <source>
        <dbReference type="ARBA" id="ARBA00064519"/>
    </source>
</evidence>
<keyword evidence="21" id="KW-1185">Reference proteome</keyword>
<evidence type="ECO:0000256" key="9">
    <source>
        <dbReference type="ARBA" id="ARBA00023163"/>
    </source>
</evidence>
<evidence type="ECO:0000256" key="6">
    <source>
        <dbReference type="ARBA" id="ARBA00022853"/>
    </source>
</evidence>
<feature type="compositionally biased region" description="Polar residues" evidence="18">
    <location>
        <begin position="442"/>
        <end position="468"/>
    </location>
</feature>
<evidence type="ECO:0000256" key="15">
    <source>
        <dbReference type="ARBA" id="ARBA00066769"/>
    </source>
</evidence>
<feature type="compositionally biased region" description="Basic and acidic residues" evidence="18">
    <location>
        <begin position="487"/>
        <end position="496"/>
    </location>
</feature>
<dbReference type="CDD" id="cd10028">
    <property type="entry name" value="UDG-F2_TDG_MUG"/>
    <property type="match status" value="1"/>
</dbReference>
<keyword evidence="6" id="KW-0156">Chromatin regulator</keyword>
<keyword evidence="3" id="KW-0227">DNA damage</keyword>
<keyword evidence="7" id="KW-0805">Transcription regulation</keyword>
<dbReference type="SMART" id="SM00986">
    <property type="entry name" value="UDG"/>
    <property type="match status" value="1"/>
</dbReference>
<name>A0A8J2PLI4_9HEXA</name>
<dbReference type="GO" id="GO:0040029">
    <property type="term" value="P:epigenetic regulation of gene expression"/>
    <property type="evidence" value="ECO:0007669"/>
    <property type="project" value="UniProtKB-ARBA"/>
</dbReference>
<keyword evidence="5" id="KW-0832">Ubl conjugation</keyword>
<evidence type="ECO:0000256" key="2">
    <source>
        <dbReference type="ARBA" id="ARBA00022499"/>
    </source>
</evidence>
<keyword evidence="8" id="KW-0010">Activator</keyword>
<evidence type="ECO:0000256" key="10">
    <source>
        <dbReference type="ARBA" id="ARBA00023204"/>
    </source>
</evidence>
<evidence type="ECO:0000256" key="12">
    <source>
        <dbReference type="ARBA" id="ARBA00052915"/>
    </source>
</evidence>
<dbReference type="GO" id="GO:0032183">
    <property type="term" value="F:SUMO binding"/>
    <property type="evidence" value="ECO:0007669"/>
    <property type="project" value="UniProtKB-ARBA"/>
</dbReference>
<feature type="compositionally biased region" description="Low complexity" evidence="18">
    <location>
        <begin position="473"/>
        <end position="486"/>
    </location>
</feature>
<evidence type="ECO:0000313" key="20">
    <source>
        <dbReference type="EMBL" id="CAG7835408.1"/>
    </source>
</evidence>
<feature type="region of interest" description="Disordered" evidence="18">
    <location>
        <begin position="553"/>
        <end position="576"/>
    </location>
</feature>